<evidence type="ECO:0000259" key="1">
    <source>
        <dbReference type="Pfam" id="PF13228"/>
    </source>
</evidence>
<sequence length="371" mass="40642">MRGRFVPGLELCRRFYVEAVRPLLDESFPGLGYAAGRLGPGSEVLGFDTRRSVDHDWGPRLDLFLSAEDLARHAEPIGTLLAVRLPKVFHGWPTHFAPPGARVRVMTPTDGPVAHRVLVAELGAWCTDQLGFDPRQGVDTLDWLAVPAQRLAEFTGGAVFHDSTGELTGLRDRLRWYPDDVWRHLLAAQWTRIAEEEAFVGRAAEAGDELGSRVVAARLVRELMRLCLLLARRFPPYQKWLGSAFAAVPEATGIAARLGDVLDGDADRRQAALCDAYELVGAWQNRLTLADPVDSTRRPFHDRPYPVLDAGRFAAALVARITDPRLVAVPPVGAADQWTDSTAVLCRPRLARAVTAAVHRTGADPDGGESC</sequence>
<gene>
    <name evidence="2" type="ORF">V1633_25105</name>
</gene>
<name>A0ABU7RZ27_9ACTN</name>
<dbReference type="Pfam" id="PF13228">
    <property type="entry name" value="DUF4037"/>
    <property type="match status" value="1"/>
</dbReference>
<dbReference type="EMBL" id="JAZGQK010000023">
    <property type="protein sequence ID" value="MEE6261769.1"/>
    <property type="molecule type" value="Genomic_DNA"/>
</dbReference>
<protein>
    <submittedName>
        <fullName evidence="2">DUF4037 domain-containing protein</fullName>
    </submittedName>
</protein>
<keyword evidence="3" id="KW-1185">Reference proteome</keyword>
<reference evidence="2 3" key="1">
    <citation type="submission" date="2024-01" db="EMBL/GenBank/DDBJ databases">
        <title>Genome insights into Plantactinospora sonchi sp. nov.</title>
        <authorList>
            <person name="Wang L."/>
        </authorList>
    </citation>
    <scope>NUCLEOTIDE SEQUENCE [LARGE SCALE GENOMIC DNA]</scope>
    <source>
        <strain evidence="2 3">NEAU-QY2</strain>
    </source>
</reference>
<dbReference type="RefSeq" id="WP_331216857.1">
    <property type="nucleotide sequence ID" value="NZ_JAZGQK010000023.1"/>
</dbReference>
<evidence type="ECO:0000313" key="2">
    <source>
        <dbReference type="EMBL" id="MEE6261769.1"/>
    </source>
</evidence>
<feature type="domain" description="DUF4037" evidence="1">
    <location>
        <begin position="143"/>
        <end position="241"/>
    </location>
</feature>
<dbReference type="Proteomes" id="UP001332243">
    <property type="component" value="Unassembled WGS sequence"/>
</dbReference>
<accession>A0ABU7RZ27</accession>
<organism evidence="2 3">
    <name type="scientific">Plantactinospora sonchi</name>
    <dbReference type="NCBI Taxonomy" id="1544735"/>
    <lineage>
        <taxon>Bacteria</taxon>
        <taxon>Bacillati</taxon>
        <taxon>Actinomycetota</taxon>
        <taxon>Actinomycetes</taxon>
        <taxon>Micromonosporales</taxon>
        <taxon>Micromonosporaceae</taxon>
        <taxon>Plantactinospora</taxon>
    </lineage>
</organism>
<dbReference type="InterPro" id="IPR025117">
    <property type="entry name" value="DUF4037"/>
</dbReference>
<proteinExistence type="predicted"/>
<evidence type="ECO:0000313" key="3">
    <source>
        <dbReference type="Proteomes" id="UP001332243"/>
    </source>
</evidence>
<comment type="caution">
    <text evidence="2">The sequence shown here is derived from an EMBL/GenBank/DDBJ whole genome shotgun (WGS) entry which is preliminary data.</text>
</comment>